<keyword evidence="2" id="KW-0472">Membrane</keyword>
<accession>A0ABD3LMV5</accession>
<evidence type="ECO:0000256" key="1">
    <source>
        <dbReference type="SAM" id="MobiDB-lite"/>
    </source>
</evidence>
<comment type="caution">
    <text evidence="3">The sequence shown here is derived from an EMBL/GenBank/DDBJ whole genome shotgun (WGS) entry which is preliminary data.</text>
</comment>
<feature type="region of interest" description="Disordered" evidence="1">
    <location>
        <begin position="1"/>
        <end position="26"/>
    </location>
</feature>
<gene>
    <name evidence="3" type="ORF">ACJRO7_012087</name>
</gene>
<sequence length="183" mass="20678">MGAPNDPESTDDEAAPSQKEPLLPPPAIGVPVVTPPPSLDYVPWSTDLFDCFSDPNLCCITFFCPCVTFGKISEIVDRGNSCCVLNGAIYFLIAWLTGYARCFSFFNRLKMRRQYKIRGDVIEDFILHCFCEPCALTQEYRELQNRGFYPSLGWAKSVERQNREAAMAPMRPMAPVVEDSMKR</sequence>
<keyword evidence="2" id="KW-1133">Transmembrane helix</keyword>
<protein>
    <submittedName>
        <fullName evidence="3">Uncharacterized protein</fullName>
    </submittedName>
</protein>
<organism evidence="3 4">
    <name type="scientific">Eucalyptus globulus</name>
    <name type="common">Tasmanian blue gum</name>
    <dbReference type="NCBI Taxonomy" id="34317"/>
    <lineage>
        <taxon>Eukaryota</taxon>
        <taxon>Viridiplantae</taxon>
        <taxon>Streptophyta</taxon>
        <taxon>Embryophyta</taxon>
        <taxon>Tracheophyta</taxon>
        <taxon>Spermatophyta</taxon>
        <taxon>Magnoliopsida</taxon>
        <taxon>eudicotyledons</taxon>
        <taxon>Gunneridae</taxon>
        <taxon>Pentapetalae</taxon>
        <taxon>rosids</taxon>
        <taxon>malvids</taxon>
        <taxon>Myrtales</taxon>
        <taxon>Myrtaceae</taxon>
        <taxon>Myrtoideae</taxon>
        <taxon>Eucalypteae</taxon>
        <taxon>Eucalyptus</taxon>
    </lineage>
</organism>
<feature type="transmembrane region" description="Helical" evidence="2">
    <location>
        <begin position="88"/>
        <end position="106"/>
    </location>
</feature>
<evidence type="ECO:0000313" key="3">
    <source>
        <dbReference type="EMBL" id="KAL3751207.1"/>
    </source>
</evidence>
<keyword evidence="4" id="KW-1185">Reference proteome</keyword>
<dbReference type="PANTHER" id="PTHR15907">
    <property type="entry name" value="DUF614 FAMILY PROTEIN-RELATED"/>
    <property type="match status" value="1"/>
</dbReference>
<proteinExistence type="predicted"/>
<reference evidence="3 4" key="1">
    <citation type="submission" date="2024-11" db="EMBL/GenBank/DDBJ databases">
        <title>Chromosome-level genome assembly of Eucalyptus globulus Labill. provides insights into its genome evolution.</title>
        <authorList>
            <person name="Li X."/>
        </authorList>
    </citation>
    <scope>NUCLEOTIDE SEQUENCE [LARGE SCALE GENOMIC DNA]</scope>
    <source>
        <strain evidence="3">CL2024</strain>
        <tissue evidence="3">Fresh tender leaves</tissue>
    </source>
</reference>
<dbReference type="AlphaFoldDB" id="A0ABD3LMV5"/>
<evidence type="ECO:0000256" key="2">
    <source>
        <dbReference type="SAM" id="Phobius"/>
    </source>
</evidence>
<dbReference type="Proteomes" id="UP001634007">
    <property type="component" value="Unassembled WGS sequence"/>
</dbReference>
<name>A0ABD3LMV5_EUCGL</name>
<dbReference type="InterPro" id="IPR006461">
    <property type="entry name" value="PLAC_motif_containing"/>
</dbReference>
<dbReference type="Pfam" id="PF04749">
    <property type="entry name" value="PLAC8"/>
    <property type="match status" value="1"/>
</dbReference>
<dbReference type="NCBIfam" id="TIGR01571">
    <property type="entry name" value="A_thal_Cys_rich"/>
    <property type="match status" value="1"/>
</dbReference>
<dbReference type="EMBL" id="JBJKBG010000002">
    <property type="protein sequence ID" value="KAL3751207.1"/>
    <property type="molecule type" value="Genomic_DNA"/>
</dbReference>
<keyword evidence="2" id="KW-0812">Transmembrane</keyword>
<evidence type="ECO:0000313" key="4">
    <source>
        <dbReference type="Proteomes" id="UP001634007"/>
    </source>
</evidence>